<dbReference type="Pfam" id="PF00085">
    <property type="entry name" value="Thioredoxin"/>
    <property type="match status" value="1"/>
</dbReference>
<sequence length="107" mass="12326">MLQNVDHDNLANFIDAADMAVLDFWAPWCAPCKMMAPIFEDLSDELKDKIVFGKVNVDNNEDIAKQYKVMGMPTIVLFKHGKAVEKVTGVYSKEQLKHYFDRKMQEI</sequence>
<dbReference type="CDD" id="cd02947">
    <property type="entry name" value="TRX_family"/>
    <property type="match status" value="1"/>
</dbReference>
<dbReference type="PROSITE" id="PS51352">
    <property type="entry name" value="THIOREDOXIN_2"/>
    <property type="match status" value="1"/>
</dbReference>
<evidence type="ECO:0000313" key="10">
    <source>
        <dbReference type="EMBL" id="MCK8624910.1"/>
    </source>
</evidence>
<gene>
    <name evidence="10" type="primary">trxA</name>
    <name evidence="10" type="ORF">LNP07_05200</name>
</gene>
<keyword evidence="5" id="KW-1015">Disulfide bond</keyword>
<keyword evidence="11" id="KW-1185">Reference proteome</keyword>
<evidence type="ECO:0000256" key="6">
    <source>
        <dbReference type="ARBA" id="ARBA00023284"/>
    </source>
</evidence>
<dbReference type="PIRSF" id="PIRSF000077">
    <property type="entry name" value="Thioredoxin"/>
    <property type="match status" value="1"/>
</dbReference>
<organism evidence="10 11">
    <name type="scientific">Apilactobacillus xinyiensis</name>
    <dbReference type="NCBI Taxonomy" id="2841032"/>
    <lineage>
        <taxon>Bacteria</taxon>
        <taxon>Bacillati</taxon>
        <taxon>Bacillota</taxon>
        <taxon>Bacilli</taxon>
        <taxon>Lactobacillales</taxon>
        <taxon>Lactobacillaceae</taxon>
        <taxon>Apilactobacillus</taxon>
    </lineage>
</organism>
<dbReference type="Gene3D" id="3.40.30.10">
    <property type="entry name" value="Glutaredoxin"/>
    <property type="match status" value="1"/>
</dbReference>
<dbReference type="InterPro" id="IPR005746">
    <property type="entry name" value="Thioredoxin"/>
</dbReference>
<evidence type="ECO:0000256" key="8">
    <source>
        <dbReference type="PIRNR" id="PIRNR000077"/>
    </source>
</evidence>
<keyword evidence="3" id="KW-0813">Transport</keyword>
<dbReference type="PANTHER" id="PTHR45663">
    <property type="entry name" value="GEO12009P1"/>
    <property type="match status" value="1"/>
</dbReference>
<dbReference type="PROSITE" id="PS00194">
    <property type="entry name" value="THIOREDOXIN_1"/>
    <property type="match status" value="1"/>
</dbReference>
<dbReference type="EMBL" id="JAJIAO010000005">
    <property type="protein sequence ID" value="MCK8624910.1"/>
    <property type="molecule type" value="Genomic_DNA"/>
</dbReference>
<dbReference type="SUPFAM" id="SSF52833">
    <property type="entry name" value="Thioredoxin-like"/>
    <property type="match status" value="1"/>
</dbReference>
<dbReference type="Proteomes" id="UP001522905">
    <property type="component" value="Unassembled WGS sequence"/>
</dbReference>
<dbReference type="PRINTS" id="PR00421">
    <property type="entry name" value="THIOREDOXIN"/>
</dbReference>
<keyword evidence="4" id="KW-0249">Electron transport</keyword>
<evidence type="ECO:0000313" key="11">
    <source>
        <dbReference type="Proteomes" id="UP001522905"/>
    </source>
</evidence>
<dbReference type="InterPro" id="IPR013766">
    <property type="entry name" value="Thioredoxin_domain"/>
</dbReference>
<protein>
    <recommendedName>
        <fullName evidence="2 7">Thioredoxin</fullName>
    </recommendedName>
</protein>
<dbReference type="InterPro" id="IPR017937">
    <property type="entry name" value="Thioredoxin_CS"/>
</dbReference>
<evidence type="ECO:0000256" key="5">
    <source>
        <dbReference type="ARBA" id="ARBA00023157"/>
    </source>
</evidence>
<comment type="similarity">
    <text evidence="1 8">Belongs to the thioredoxin family.</text>
</comment>
<keyword evidence="6" id="KW-0676">Redox-active center</keyword>
<accession>A0ABT0I2G1</accession>
<dbReference type="NCBIfam" id="TIGR01068">
    <property type="entry name" value="thioredoxin"/>
    <property type="match status" value="1"/>
</dbReference>
<evidence type="ECO:0000259" key="9">
    <source>
        <dbReference type="PROSITE" id="PS51352"/>
    </source>
</evidence>
<feature type="domain" description="Thioredoxin" evidence="9">
    <location>
        <begin position="1"/>
        <end position="105"/>
    </location>
</feature>
<dbReference type="RefSeq" id="WP_220751486.1">
    <property type="nucleotide sequence ID" value="NZ_BPLL01000016.1"/>
</dbReference>
<dbReference type="PANTHER" id="PTHR45663:SF11">
    <property type="entry name" value="GEO12009P1"/>
    <property type="match status" value="1"/>
</dbReference>
<evidence type="ECO:0000256" key="2">
    <source>
        <dbReference type="ARBA" id="ARBA00020570"/>
    </source>
</evidence>
<reference evidence="10 11" key="1">
    <citation type="submission" date="2021-11" db="EMBL/GenBank/DDBJ databases">
        <title>Comparative genomics of bee honey and flower isolates.</title>
        <authorList>
            <person name="Bechtner J.D."/>
            <person name="Gallus M.K."/>
            <person name="Ehrmann M."/>
        </authorList>
    </citation>
    <scope>NUCLEOTIDE SEQUENCE [LARGE SCALE GENOMIC DNA]</scope>
    <source>
        <strain evidence="10 11">M161</strain>
    </source>
</reference>
<name>A0ABT0I2G1_9LACO</name>
<evidence type="ECO:0000256" key="3">
    <source>
        <dbReference type="ARBA" id="ARBA00022448"/>
    </source>
</evidence>
<dbReference type="InterPro" id="IPR036249">
    <property type="entry name" value="Thioredoxin-like_sf"/>
</dbReference>
<evidence type="ECO:0000256" key="1">
    <source>
        <dbReference type="ARBA" id="ARBA00008987"/>
    </source>
</evidence>
<proteinExistence type="inferred from homology"/>
<evidence type="ECO:0000256" key="7">
    <source>
        <dbReference type="NCBIfam" id="TIGR01068"/>
    </source>
</evidence>
<evidence type="ECO:0000256" key="4">
    <source>
        <dbReference type="ARBA" id="ARBA00022982"/>
    </source>
</evidence>
<comment type="caution">
    <text evidence="10">The sequence shown here is derived from an EMBL/GenBank/DDBJ whole genome shotgun (WGS) entry which is preliminary data.</text>
</comment>